<accession>A0A427AMG1</accession>
<sequence length="78" mass="8954">MYRIARLKPSRLRSSEAEAEEQGATCPTQRLVVGVRRREPHGLPQPVRRSSLRSAPRRRVVLLVLTVQCIMDFVQCKL</sequence>
<proteinExistence type="predicted"/>
<dbReference type="AlphaFoldDB" id="A0A427AMG1"/>
<feature type="compositionally biased region" description="Basic residues" evidence="1">
    <location>
        <begin position="1"/>
        <end position="11"/>
    </location>
</feature>
<organism evidence="2 3">
    <name type="scientific">Ensete ventricosum</name>
    <name type="common">Abyssinian banana</name>
    <name type="synonym">Musa ensete</name>
    <dbReference type="NCBI Taxonomy" id="4639"/>
    <lineage>
        <taxon>Eukaryota</taxon>
        <taxon>Viridiplantae</taxon>
        <taxon>Streptophyta</taxon>
        <taxon>Embryophyta</taxon>
        <taxon>Tracheophyta</taxon>
        <taxon>Spermatophyta</taxon>
        <taxon>Magnoliopsida</taxon>
        <taxon>Liliopsida</taxon>
        <taxon>Zingiberales</taxon>
        <taxon>Musaceae</taxon>
        <taxon>Ensete</taxon>
    </lineage>
</organism>
<reference evidence="2 3" key="1">
    <citation type="journal article" date="2014" name="Agronomy (Basel)">
        <title>A Draft Genome Sequence for Ensete ventricosum, the Drought-Tolerant Tree Against Hunger.</title>
        <authorList>
            <person name="Harrison J."/>
            <person name="Moore K.A."/>
            <person name="Paszkiewicz K."/>
            <person name="Jones T."/>
            <person name="Grant M."/>
            <person name="Ambacheew D."/>
            <person name="Muzemil S."/>
            <person name="Studholme D.J."/>
        </authorList>
    </citation>
    <scope>NUCLEOTIDE SEQUENCE [LARGE SCALE GENOMIC DNA]</scope>
</reference>
<evidence type="ECO:0000313" key="2">
    <source>
        <dbReference type="EMBL" id="RRT77352.1"/>
    </source>
</evidence>
<dbReference type="Proteomes" id="UP000287651">
    <property type="component" value="Unassembled WGS sequence"/>
</dbReference>
<protein>
    <submittedName>
        <fullName evidence="2">Uncharacterized protein</fullName>
    </submittedName>
</protein>
<dbReference type="EMBL" id="AMZH03001954">
    <property type="protein sequence ID" value="RRT77352.1"/>
    <property type="molecule type" value="Genomic_DNA"/>
</dbReference>
<evidence type="ECO:0000313" key="3">
    <source>
        <dbReference type="Proteomes" id="UP000287651"/>
    </source>
</evidence>
<feature type="region of interest" description="Disordered" evidence="1">
    <location>
        <begin position="1"/>
        <end position="25"/>
    </location>
</feature>
<gene>
    <name evidence="2" type="ORF">B296_00028823</name>
</gene>
<name>A0A427AMG1_ENSVE</name>
<evidence type="ECO:0000256" key="1">
    <source>
        <dbReference type="SAM" id="MobiDB-lite"/>
    </source>
</evidence>
<comment type="caution">
    <text evidence="2">The sequence shown here is derived from an EMBL/GenBank/DDBJ whole genome shotgun (WGS) entry which is preliminary data.</text>
</comment>